<dbReference type="GO" id="GO:0003677">
    <property type="term" value="F:DNA binding"/>
    <property type="evidence" value="ECO:0007669"/>
    <property type="project" value="InterPro"/>
</dbReference>
<evidence type="ECO:0000256" key="1">
    <source>
        <dbReference type="SAM" id="Coils"/>
    </source>
</evidence>
<gene>
    <name evidence="2" type="ORF">HNQ77_001643</name>
</gene>
<organism evidence="2 3">
    <name type="scientific">Silvibacterium bohemicum</name>
    <dbReference type="NCBI Taxonomy" id="1577686"/>
    <lineage>
        <taxon>Bacteria</taxon>
        <taxon>Pseudomonadati</taxon>
        <taxon>Acidobacteriota</taxon>
        <taxon>Terriglobia</taxon>
        <taxon>Terriglobales</taxon>
        <taxon>Acidobacteriaceae</taxon>
        <taxon>Silvibacterium</taxon>
    </lineage>
</organism>
<dbReference type="GO" id="GO:0006313">
    <property type="term" value="P:DNA transposition"/>
    <property type="evidence" value="ECO:0007669"/>
    <property type="project" value="InterPro"/>
</dbReference>
<dbReference type="AlphaFoldDB" id="A0A841K0C8"/>
<dbReference type="PANTHER" id="PTHR33609:SF1">
    <property type="entry name" value="TRANSPOSASE"/>
    <property type="match status" value="1"/>
</dbReference>
<comment type="caution">
    <text evidence="2">The sequence shown here is derived from an EMBL/GenBank/DDBJ whole genome shotgun (WGS) entry which is preliminary data.</text>
</comment>
<dbReference type="Pfam" id="PF01527">
    <property type="entry name" value="HTH_Tnp_1"/>
    <property type="match status" value="1"/>
</dbReference>
<evidence type="ECO:0000313" key="3">
    <source>
        <dbReference type="Proteomes" id="UP000538666"/>
    </source>
</evidence>
<dbReference type="Proteomes" id="UP000538666">
    <property type="component" value="Unassembled WGS sequence"/>
</dbReference>
<keyword evidence="3" id="KW-1185">Reference proteome</keyword>
<dbReference type="InterPro" id="IPR052546">
    <property type="entry name" value="Transposase_8_domain"/>
</dbReference>
<feature type="coiled-coil region" evidence="1">
    <location>
        <begin position="49"/>
        <end position="76"/>
    </location>
</feature>
<sequence>MPKKKFSVEQIVGVLKQAEVGVPVAELIRKTGITEQTFYRWKSKYAGLEVDQVRQIKQLKEENTKLKQLVAELTLDKTMLQDVLRKKL</sequence>
<name>A0A841K0C8_9BACT</name>
<dbReference type="EMBL" id="JACHEK010000003">
    <property type="protein sequence ID" value="MBB6143694.1"/>
    <property type="molecule type" value="Genomic_DNA"/>
</dbReference>
<protein>
    <submittedName>
        <fullName evidence="2">Putative transposase</fullName>
    </submittedName>
</protein>
<dbReference type="SUPFAM" id="SSF46689">
    <property type="entry name" value="Homeodomain-like"/>
    <property type="match status" value="1"/>
</dbReference>
<reference evidence="2 3" key="1">
    <citation type="submission" date="2020-08" db="EMBL/GenBank/DDBJ databases">
        <title>Genomic Encyclopedia of Type Strains, Phase IV (KMG-IV): sequencing the most valuable type-strain genomes for metagenomic binning, comparative biology and taxonomic classification.</title>
        <authorList>
            <person name="Goeker M."/>
        </authorList>
    </citation>
    <scope>NUCLEOTIDE SEQUENCE [LARGE SCALE GENOMIC DNA]</scope>
    <source>
        <strain evidence="2 3">DSM 103733</strain>
    </source>
</reference>
<evidence type="ECO:0000313" key="2">
    <source>
        <dbReference type="EMBL" id="MBB6143694.1"/>
    </source>
</evidence>
<proteinExistence type="predicted"/>
<dbReference type="GO" id="GO:0004803">
    <property type="term" value="F:transposase activity"/>
    <property type="evidence" value="ECO:0007669"/>
    <property type="project" value="InterPro"/>
</dbReference>
<dbReference type="InterPro" id="IPR009057">
    <property type="entry name" value="Homeodomain-like_sf"/>
</dbReference>
<dbReference type="InterPro" id="IPR002514">
    <property type="entry name" value="Transposase_8"/>
</dbReference>
<dbReference type="PANTHER" id="PTHR33609">
    <property type="entry name" value="LOW CALCIUM RESPONSE LOCUS PROTEIN S"/>
    <property type="match status" value="1"/>
</dbReference>
<accession>A0A841K0C8</accession>
<keyword evidence="1" id="KW-0175">Coiled coil</keyword>